<reference evidence="4 5" key="1">
    <citation type="submission" date="2019-08" db="EMBL/GenBank/DDBJ databases">
        <title>Draft genome sequences of two oriental melons (Cucumis melo L. var makuwa).</title>
        <authorList>
            <person name="Kwon S.-Y."/>
        </authorList>
    </citation>
    <scope>NUCLEOTIDE SEQUENCE [LARGE SCALE GENOMIC DNA]</scope>
    <source>
        <strain evidence="5">cv. Chang Bougi</strain>
        <strain evidence="4">cv. SW 3</strain>
        <tissue evidence="3">Leaf</tissue>
    </source>
</reference>
<dbReference type="EMBL" id="SSTE01009356">
    <property type="protein sequence ID" value="KAA0053467.1"/>
    <property type="molecule type" value="Genomic_DNA"/>
</dbReference>
<dbReference type="Proteomes" id="UP000321393">
    <property type="component" value="Unassembled WGS sequence"/>
</dbReference>
<dbReference type="OrthoDB" id="1425037at2759"/>
<name>A0A5D3D8M5_CUCMM</name>
<feature type="compositionally biased region" description="Polar residues" evidence="1">
    <location>
        <begin position="112"/>
        <end position="121"/>
    </location>
</feature>
<feature type="region of interest" description="Disordered" evidence="1">
    <location>
        <begin position="38"/>
        <end position="57"/>
    </location>
</feature>
<protein>
    <recommendedName>
        <fullName evidence="6">Envelope-like protein</fullName>
    </recommendedName>
</protein>
<accession>A0A5D3D8M5</accession>
<evidence type="ECO:0000313" key="4">
    <source>
        <dbReference type="Proteomes" id="UP000321393"/>
    </source>
</evidence>
<feature type="region of interest" description="Disordered" evidence="1">
    <location>
        <begin position="67"/>
        <end position="147"/>
    </location>
</feature>
<feature type="compositionally biased region" description="Acidic residues" evidence="1">
    <location>
        <begin position="92"/>
        <end position="102"/>
    </location>
</feature>
<comment type="caution">
    <text evidence="3">The sequence shown here is derived from an EMBL/GenBank/DDBJ whole genome shotgun (WGS) entry which is preliminary data.</text>
</comment>
<sequence>MVNTRKGTYAAKSSKDILKAQISKTSMHGVRMRGRRFKSIPPRRPYSLPLEKSQAHVSDRIYESVQDDVDSQNPMTNAEHAPSAPMTHMSDIDFDDLDDESSSTEGVFVPTSGLQHTSNVEPSPSLYSSPVRSSIPDNTTTSNPHNDLAPALLMSPLQRREGMMFIMMKMRLNLPTLAIILNVHIRGFKFKISPAVINGRLGNNLAHGCSPIVPLNEVLAFALSGGTLSSWLVNGIPTVALNMGSFIHNQLLRHVGSFGVKIPISLPRFFSGLLLHLNLAVLRESDAPRPDPKTLSLSYRLFQGSHVPDIVHDMHPSRGPCVFDTND</sequence>
<organism evidence="3 5">
    <name type="scientific">Cucumis melo var. makuwa</name>
    <name type="common">Oriental melon</name>
    <dbReference type="NCBI Taxonomy" id="1194695"/>
    <lineage>
        <taxon>Eukaryota</taxon>
        <taxon>Viridiplantae</taxon>
        <taxon>Streptophyta</taxon>
        <taxon>Embryophyta</taxon>
        <taxon>Tracheophyta</taxon>
        <taxon>Spermatophyta</taxon>
        <taxon>Magnoliopsida</taxon>
        <taxon>eudicotyledons</taxon>
        <taxon>Gunneridae</taxon>
        <taxon>Pentapetalae</taxon>
        <taxon>rosids</taxon>
        <taxon>fabids</taxon>
        <taxon>Cucurbitales</taxon>
        <taxon>Cucurbitaceae</taxon>
        <taxon>Benincaseae</taxon>
        <taxon>Cucumis</taxon>
    </lineage>
</organism>
<proteinExistence type="predicted"/>
<evidence type="ECO:0000256" key="1">
    <source>
        <dbReference type="SAM" id="MobiDB-lite"/>
    </source>
</evidence>
<dbReference type="Proteomes" id="UP000321947">
    <property type="component" value="Unassembled WGS sequence"/>
</dbReference>
<gene>
    <name evidence="3" type="ORF">E5676_scaffold1267G00030</name>
    <name evidence="2" type="ORF">E6C27_scaffold190G00150</name>
</gene>
<evidence type="ECO:0000313" key="5">
    <source>
        <dbReference type="Proteomes" id="UP000321947"/>
    </source>
</evidence>
<dbReference type="EMBL" id="SSTD01006440">
    <property type="protein sequence ID" value="TYK19883.1"/>
    <property type="molecule type" value="Genomic_DNA"/>
</dbReference>
<dbReference type="AlphaFoldDB" id="A0A5D3D8M5"/>
<evidence type="ECO:0000313" key="2">
    <source>
        <dbReference type="EMBL" id="KAA0053467.1"/>
    </source>
</evidence>
<feature type="compositionally biased region" description="Low complexity" evidence="1">
    <location>
        <begin position="122"/>
        <end position="136"/>
    </location>
</feature>
<evidence type="ECO:0008006" key="6">
    <source>
        <dbReference type="Google" id="ProtNLM"/>
    </source>
</evidence>
<evidence type="ECO:0000313" key="3">
    <source>
        <dbReference type="EMBL" id="TYK19883.1"/>
    </source>
</evidence>